<dbReference type="Pfam" id="PF00213">
    <property type="entry name" value="OSCP"/>
    <property type="match status" value="1"/>
</dbReference>
<protein>
    <recommendedName>
        <fullName evidence="8">ATP synthase subunit delta</fullName>
    </recommendedName>
    <alternativeName>
        <fullName evidence="8">ATP synthase F(1) sector subunit delta</fullName>
    </alternativeName>
    <alternativeName>
        <fullName evidence="8">F-type ATPase subunit delta</fullName>
        <shortName evidence="8">F-ATPase subunit delta</shortName>
    </alternativeName>
</protein>
<keyword evidence="5 8" id="KW-0472">Membrane</keyword>
<dbReference type="InterPro" id="IPR026015">
    <property type="entry name" value="ATP_synth_OSCP/delta_N_sf"/>
</dbReference>
<dbReference type="EMBL" id="JARHUD010000003">
    <property type="protein sequence ID" value="MDF2095464.1"/>
    <property type="molecule type" value="Genomic_DNA"/>
</dbReference>
<evidence type="ECO:0000256" key="5">
    <source>
        <dbReference type="ARBA" id="ARBA00023136"/>
    </source>
</evidence>
<keyword evidence="6 8" id="KW-0139">CF(1)</keyword>
<dbReference type="Proteomes" id="UP001215503">
    <property type="component" value="Unassembled WGS sequence"/>
</dbReference>
<gene>
    <name evidence="8" type="primary">atpH</name>
    <name evidence="9" type="ORF">P2G67_05705</name>
</gene>
<dbReference type="Gene3D" id="1.10.520.20">
    <property type="entry name" value="N-terminal domain of the delta subunit of the F1F0-ATP synthase"/>
    <property type="match status" value="1"/>
</dbReference>
<comment type="caution">
    <text evidence="9">The sequence shown here is derived from an EMBL/GenBank/DDBJ whole genome shotgun (WGS) entry which is preliminary data.</text>
</comment>
<evidence type="ECO:0000256" key="4">
    <source>
        <dbReference type="ARBA" id="ARBA00023065"/>
    </source>
</evidence>
<evidence type="ECO:0000256" key="1">
    <source>
        <dbReference type="ARBA" id="ARBA00004370"/>
    </source>
</evidence>
<dbReference type="InterPro" id="IPR000711">
    <property type="entry name" value="ATPase_OSCP/dsu"/>
</dbReference>
<dbReference type="RefSeq" id="WP_275820916.1">
    <property type="nucleotide sequence ID" value="NZ_JARHUD010000003.1"/>
</dbReference>
<dbReference type="NCBIfam" id="TIGR01145">
    <property type="entry name" value="ATP_synt_delta"/>
    <property type="match status" value="1"/>
</dbReference>
<proteinExistence type="inferred from homology"/>
<comment type="function">
    <text evidence="8">F(1)F(0) ATP synthase produces ATP from ADP in the presence of a proton or sodium gradient. F-type ATPases consist of two structural domains, F(1) containing the extramembraneous catalytic core and F(0) containing the membrane proton channel, linked together by a central stalk and a peripheral stalk. During catalysis, ATP synthesis in the catalytic domain of F(1) is coupled via a rotary mechanism of the central stalk subunits to proton translocation.</text>
</comment>
<keyword evidence="8" id="KW-1003">Cell membrane</keyword>
<dbReference type="PANTHER" id="PTHR11910">
    <property type="entry name" value="ATP SYNTHASE DELTA CHAIN"/>
    <property type="match status" value="1"/>
</dbReference>
<dbReference type="NCBIfam" id="NF004402">
    <property type="entry name" value="PRK05758.2-2"/>
    <property type="match status" value="1"/>
</dbReference>
<evidence type="ECO:0000256" key="6">
    <source>
        <dbReference type="ARBA" id="ARBA00023196"/>
    </source>
</evidence>
<evidence type="ECO:0000256" key="3">
    <source>
        <dbReference type="ARBA" id="ARBA00022781"/>
    </source>
</evidence>
<dbReference type="PRINTS" id="PR00125">
    <property type="entry name" value="ATPASEDELTA"/>
</dbReference>
<evidence type="ECO:0000256" key="7">
    <source>
        <dbReference type="ARBA" id="ARBA00023310"/>
    </source>
</evidence>
<keyword evidence="2 8" id="KW-0813">Transport</keyword>
<comment type="subcellular location">
    <subcellularLocation>
        <location evidence="8">Cell membrane</location>
        <topology evidence="8">Peripheral membrane protein</topology>
    </subcellularLocation>
    <subcellularLocation>
        <location evidence="1">Membrane</location>
    </subcellularLocation>
</comment>
<dbReference type="SUPFAM" id="SSF47928">
    <property type="entry name" value="N-terminal domain of the delta subunit of the F1F0-ATP synthase"/>
    <property type="match status" value="1"/>
</dbReference>
<dbReference type="NCBIfam" id="NF004406">
    <property type="entry name" value="PRK05758.3-2"/>
    <property type="match status" value="1"/>
</dbReference>
<keyword evidence="3 8" id="KW-0375">Hydrogen ion transport</keyword>
<name>A0ABT5YKK9_9PROT</name>
<keyword evidence="7 8" id="KW-0066">ATP synthesis</keyword>
<dbReference type="HAMAP" id="MF_01416">
    <property type="entry name" value="ATP_synth_delta_bact"/>
    <property type="match status" value="1"/>
</dbReference>
<evidence type="ECO:0000256" key="8">
    <source>
        <dbReference type="HAMAP-Rule" id="MF_01416"/>
    </source>
</evidence>
<keyword evidence="10" id="KW-1185">Reference proteome</keyword>
<sequence length="186" mass="20086">MAGEDTSTGGLAGRYALALFELADQAQALDKVADDLKGVDALLSESEDLQRLVRSPLYGREQQAKAMDAVLAKAGVTDLTRRFIMVVAQNRRLHALPNMIRAFLAELARRRGEVRAEVTAAVPLSETQEKALLDSLSKSVGGKIQLVLKTDPSLLGGLVVKVGSRMIDTSLRTKLQRLQFAMKGVG</sequence>
<comment type="similarity">
    <text evidence="8">Belongs to the ATPase delta chain family.</text>
</comment>
<accession>A0ABT5YKK9</accession>
<keyword evidence="4 8" id="KW-0406">Ion transport</keyword>
<dbReference type="InterPro" id="IPR020781">
    <property type="entry name" value="ATPase_OSCP/d_CS"/>
</dbReference>
<comment type="function">
    <text evidence="8">This protein is part of the stalk that links CF(0) to CF(1). It either transmits conformational changes from CF(0) to CF(1) or is implicated in proton conduction.</text>
</comment>
<dbReference type="PROSITE" id="PS00389">
    <property type="entry name" value="ATPASE_DELTA"/>
    <property type="match status" value="1"/>
</dbReference>
<evidence type="ECO:0000313" key="9">
    <source>
        <dbReference type="EMBL" id="MDF2095464.1"/>
    </source>
</evidence>
<evidence type="ECO:0000313" key="10">
    <source>
        <dbReference type="Proteomes" id="UP001215503"/>
    </source>
</evidence>
<evidence type="ECO:0000256" key="2">
    <source>
        <dbReference type="ARBA" id="ARBA00022448"/>
    </source>
</evidence>
<reference evidence="9 10" key="1">
    <citation type="submission" date="2023-03" db="EMBL/GenBank/DDBJ databases">
        <title>Fodinicurvata sp. CAU 1616 isolated from sea sendiment.</title>
        <authorList>
            <person name="Kim W."/>
        </authorList>
    </citation>
    <scope>NUCLEOTIDE SEQUENCE [LARGE SCALE GENOMIC DNA]</scope>
    <source>
        <strain evidence="9 10">CAU 1616</strain>
    </source>
</reference>
<organism evidence="9 10">
    <name type="scientific">Aquibaculum arenosum</name>
    <dbReference type="NCBI Taxonomy" id="3032591"/>
    <lineage>
        <taxon>Bacteria</taxon>
        <taxon>Pseudomonadati</taxon>
        <taxon>Pseudomonadota</taxon>
        <taxon>Alphaproteobacteria</taxon>
        <taxon>Rhodospirillales</taxon>
        <taxon>Rhodovibrionaceae</taxon>
        <taxon>Aquibaculum</taxon>
    </lineage>
</organism>